<gene>
    <name evidence="2" type="ORF">SAMN05216258_10653</name>
</gene>
<evidence type="ECO:0000313" key="2">
    <source>
        <dbReference type="EMBL" id="SFI36350.1"/>
    </source>
</evidence>
<name>A0A1I3HLH2_9RHOB</name>
<sequence length="68" mass="7275">MAERRRSKHGGRDTDEILGAEGEPTDGGRGGGDLARDIGTRDHLKRAFERPAGATRVQGADKTEDGKD</sequence>
<keyword evidence="3" id="KW-1185">Reference proteome</keyword>
<reference evidence="2 3" key="1">
    <citation type="submission" date="2016-10" db="EMBL/GenBank/DDBJ databases">
        <authorList>
            <person name="de Groot N.N."/>
        </authorList>
    </citation>
    <scope>NUCLEOTIDE SEQUENCE [LARGE SCALE GENOMIC DNA]</scope>
    <source>
        <strain evidence="2 3">CGMCC 1.11030</strain>
    </source>
</reference>
<dbReference type="STRING" id="1114924.SAMN05216258_10653"/>
<feature type="compositionally biased region" description="Basic and acidic residues" evidence="1">
    <location>
        <begin position="34"/>
        <end position="49"/>
    </location>
</feature>
<evidence type="ECO:0000256" key="1">
    <source>
        <dbReference type="SAM" id="MobiDB-lite"/>
    </source>
</evidence>
<feature type="compositionally biased region" description="Basic and acidic residues" evidence="1">
    <location>
        <begin position="1"/>
        <end position="15"/>
    </location>
</feature>
<protein>
    <submittedName>
        <fullName evidence="2">Uncharacterized protein</fullName>
    </submittedName>
</protein>
<dbReference type="RefSeq" id="WP_092860423.1">
    <property type="nucleotide sequence ID" value="NZ_FOQH01000006.1"/>
</dbReference>
<proteinExistence type="predicted"/>
<evidence type="ECO:0000313" key="3">
    <source>
        <dbReference type="Proteomes" id="UP000199377"/>
    </source>
</evidence>
<dbReference type="EMBL" id="FOQH01000006">
    <property type="protein sequence ID" value="SFI36350.1"/>
    <property type="molecule type" value="Genomic_DNA"/>
</dbReference>
<feature type="compositionally biased region" description="Basic and acidic residues" evidence="1">
    <location>
        <begin position="59"/>
        <end position="68"/>
    </location>
</feature>
<feature type="region of interest" description="Disordered" evidence="1">
    <location>
        <begin position="1"/>
        <end position="68"/>
    </location>
</feature>
<accession>A0A1I3HLH2</accession>
<dbReference type="AlphaFoldDB" id="A0A1I3HLH2"/>
<organism evidence="2 3">
    <name type="scientific">Albimonas pacifica</name>
    <dbReference type="NCBI Taxonomy" id="1114924"/>
    <lineage>
        <taxon>Bacteria</taxon>
        <taxon>Pseudomonadati</taxon>
        <taxon>Pseudomonadota</taxon>
        <taxon>Alphaproteobacteria</taxon>
        <taxon>Rhodobacterales</taxon>
        <taxon>Paracoccaceae</taxon>
        <taxon>Albimonas</taxon>
    </lineage>
</organism>
<dbReference type="Proteomes" id="UP000199377">
    <property type="component" value="Unassembled WGS sequence"/>
</dbReference>